<evidence type="ECO:0000313" key="3">
    <source>
        <dbReference type="Proteomes" id="UP000217199"/>
    </source>
</evidence>
<dbReference type="OrthoDB" id="5418203at2759"/>
<feature type="region of interest" description="Disordered" evidence="1">
    <location>
        <begin position="161"/>
        <end position="188"/>
    </location>
</feature>
<proteinExistence type="predicted"/>
<organism evidence="2 3">
    <name type="scientific">Pyrrhoderma noxium</name>
    <dbReference type="NCBI Taxonomy" id="2282107"/>
    <lineage>
        <taxon>Eukaryota</taxon>
        <taxon>Fungi</taxon>
        <taxon>Dikarya</taxon>
        <taxon>Basidiomycota</taxon>
        <taxon>Agaricomycotina</taxon>
        <taxon>Agaricomycetes</taxon>
        <taxon>Hymenochaetales</taxon>
        <taxon>Hymenochaetaceae</taxon>
        <taxon>Pyrrhoderma</taxon>
    </lineage>
</organism>
<protein>
    <submittedName>
        <fullName evidence="2">Uncharacterized protein</fullName>
    </submittedName>
</protein>
<dbReference type="GO" id="GO:0000340">
    <property type="term" value="F:RNA 7-methylguanosine cap binding"/>
    <property type="evidence" value="ECO:0007669"/>
    <property type="project" value="InterPro"/>
</dbReference>
<dbReference type="STRING" id="2282107.A0A286URB5"/>
<evidence type="ECO:0000256" key="1">
    <source>
        <dbReference type="SAM" id="MobiDB-lite"/>
    </source>
</evidence>
<dbReference type="InParanoid" id="A0A286URB5"/>
<sequence length="267" mass="27944">MSAQLAPLSASVTRILSLTGFPKELKTKDIQSAFSDWENVAGGFRIKWIDDTSLMIVFNDAGVAKRAYLRALYDPPSSIFEASPVAEIRPYDGPDAQSIIQNVNSRHMSNASRTHNGRSASMSLPNGHARMASSSIRNGQMKPLNGTIPEHPVVAAISTNGISGGGREPSPTLPSVPSHPTLSSMISSSSSFGEDAILNDPAILATSEQSTVSSSAGAPRIGEPGKRMLGAALGMRHPSLGPRNIGNNHSGGMKDVQAAMSGLTVAE</sequence>
<dbReference type="InterPro" id="IPR012677">
    <property type="entry name" value="Nucleotide-bd_a/b_plait_sf"/>
</dbReference>
<name>A0A286URB5_9AGAM</name>
<feature type="compositionally biased region" description="Polar residues" evidence="1">
    <location>
        <begin position="173"/>
        <end position="182"/>
    </location>
</feature>
<dbReference type="EMBL" id="NBII01000002">
    <property type="protein sequence ID" value="PAV22143.1"/>
    <property type="molecule type" value="Genomic_DNA"/>
</dbReference>
<dbReference type="Gene3D" id="3.30.70.330">
    <property type="match status" value="1"/>
</dbReference>
<dbReference type="Proteomes" id="UP000217199">
    <property type="component" value="Unassembled WGS sequence"/>
</dbReference>
<dbReference type="InterPro" id="IPR019416">
    <property type="entry name" value="NCBP3"/>
</dbReference>
<accession>A0A286URB5</accession>
<gene>
    <name evidence="2" type="ORF">PNOK_0210000</name>
</gene>
<dbReference type="AlphaFoldDB" id="A0A286URB5"/>
<reference evidence="2 3" key="1">
    <citation type="journal article" date="2017" name="Mol. Ecol.">
        <title>Comparative and population genomic landscape of Phellinus noxius: A hypervariable fungus causing root rot in trees.</title>
        <authorList>
            <person name="Chung C.L."/>
            <person name="Lee T.J."/>
            <person name="Akiba M."/>
            <person name="Lee H.H."/>
            <person name="Kuo T.H."/>
            <person name="Liu D."/>
            <person name="Ke H.M."/>
            <person name="Yokoi T."/>
            <person name="Roa M.B."/>
            <person name="Lu M.J."/>
            <person name="Chang Y.Y."/>
            <person name="Ann P.J."/>
            <person name="Tsai J.N."/>
            <person name="Chen C.Y."/>
            <person name="Tzean S.S."/>
            <person name="Ota Y."/>
            <person name="Hattori T."/>
            <person name="Sahashi N."/>
            <person name="Liou R.F."/>
            <person name="Kikuchi T."/>
            <person name="Tsai I.J."/>
        </authorList>
    </citation>
    <scope>NUCLEOTIDE SEQUENCE [LARGE SCALE GENOMIC DNA]</scope>
    <source>
        <strain evidence="2 3">FFPRI411160</strain>
    </source>
</reference>
<dbReference type="GO" id="GO:0003729">
    <property type="term" value="F:mRNA binding"/>
    <property type="evidence" value="ECO:0007669"/>
    <property type="project" value="InterPro"/>
</dbReference>
<comment type="caution">
    <text evidence="2">The sequence shown here is derived from an EMBL/GenBank/DDBJ whole genome shotgun (WGS) entry which is preliminary data.</text>
</comment>
<dbReference type="Pfam" id="PF10309">
    <property type="entry name" value="NCBP3"/>
    <property type="match status" value="1"/>
</dbReference>
<keyword evidence="3" id="KW-1185">Reference proteome</keyword>
<evidence type="ECO:0000313" key="2">
    <source>
        <dbReference type="EMBL" id="PAV22143.1"/>
    </source>
</evidence>